<reference evidence="6" key="3">
    <citation type="submission" date="2015-08" db="EMBL/GenBank/DDBJ databases">
        <title>Draft Genome Sequence of a Heterotrophic Facultative Anaerobic Bacterium Ardenticatena maritima Strain 110S.</title>
        <authorList>
            <person name="Kawaichi S."/>
            <person name="Yoshida T."/>
            <person name="Sako Y."/>
            <person name="Nakamura R."/>
        </authorList>
    </citation>
    <scope>NUCLEOTIDE SEQUENCE [LARGE SCALE GENOMIC DNA]</scope>
    <source>
        <strain evidence="6">110S</strain>
    </source>
</reference>
<evidence type="ECO:0000259" key="2">
    <source>
        <dbReference type="PROSITE" id="PS51192"/>
    </source>
</evidence>
<dbReference type="SUPFAM" id="SSF52540">
    <property type="entry name" value="P-loop containing nucleoside triphosphate hydrolases"/>
    <property type="match status" value="2"/>
</dbReference>
<dbReference type="Pfam" id="PF00176">
    <property type="entry name" value="SNF2-rel_dom"/>
    <property type="match status" value="1"/>
</dbReference>
<evidence type="ECO:0000256" key="1">
    <source>
        <dbReference type="ARBA" id="ARBA00022801"/>
    </source>
</evidence>
<dbReference type="InterPro" id="IPR000330">
    <property type="entry name" value="SNF2_N"/>
</dbReference>
<feature type="domain" description="Helicase C-terminal" evidence="3">
    <location>
        <begin position="716"/>
        <end position="875"/>
    </location>
</feature>
<dbReference type="CDD" id="cd09178">
    <property type="entry name" value="PLDc_N_Snf2_like"/>
    <property type="match status" value="1"/>
</dbReference>
<dbReference type="EMBL" id="LGKN01000003">
    <property type="protein sequence ID" value="KPL89057.1"/>
    <property type="molecule type" value="Genomic_DNA"/>
</dbReference>
<keyword evidence="6" id="KW-1185">Reference proteome</keyword>
<dbReference type="Proteomes" id="UP000050502">
    <property type="component" value="Unassembled WGS sequence"/>
</dbReference>
<gene>
    <name evidence="4" type="ORF">ARMA_0441</name>
    <name evidence="5" type="ORF">SE16_00410</name>
</gene>
<dbReference type="Proteomes" id="UP000037784">
    <property type="component" value="Unassembled WGS sequence"/>
</dbReference>
<evidence type="ECO:0000313" key="6">
    <source>
        <dbReference type="Proteomes" id="UP000037784"/>
    </source>
</evidence>
<reference evidence="5 7" key="2">
    <citation type="submission" date="2015-07" db="EMBL/GenBank/DDBJ databases">
        <title>Whole genome sequence of Ardenticatena maritima DSM 23922.</title>
        <authorList>
            <person name="Hemp J."/>
            <person name="Ward L.M."/>
            <person name="Pace L.A."/>
            <person name="Fischer W.W."/>
        </authorList>
    </citation>
    <scope>NUCLEOTIDE SEQUENCE [LARGE SCALE GENOMIC DNA]</scope>
    <source>
        <strain evidence="5 7">110S</strain>
    </source>
</reference>
<dbReference type="Gene3D" id="3.40.50.300">
    <property type="entry name" value="P-loop containing nucleotide triphosphate hydrolases"/>
    <property type="match status" value="2"/>
</dbReference>
<keyword evidence="1" id="KW-0378">Hydrolase</keyword>
<evidence type="ECO:0000259" key="3">
    <source>
        <dbReference type="PROSITE" id="PS51194"/>
    </source>
</evidence>
<name>A0A0M9UBM8_9CHLR</name>
<dbReference type="PROSITE" id="PS51194">
    <property type="entry name" value="HELICASE_CTER"/>
    <property type="match status" value="1"/>
</dbReference>
<evidence type="ECO:0008006" key="8">
    <source>
        <dbReference type="Google" id="ProtNLM"/>
    </source>
</evidence>
<dbReference type="CDD" id="cd18793">
    <property type="entry name" value="SF2_C_SNF"/>
    <property type="match status" value="1"/>
</dbReference>
<dbReference type="STRING" id="872965.SE16_00410"/>
<dbReference type="InterPro" id="IPR001650">
    <property type="entry name" value="Helicase_C-like"/>
</dbReference>
<dbReference type="PANTHER" id="PTHR10799">
    <property type="entry name" value="SNF2/RAD54 HELICASE FAMILY"/>
    <property type="match status" value="1"/>
</dbReference>
<dbReference type="PROSITE" id="PS51192">
    <property type="entry name" value="HELICASE_ATP_BIND_1"/>
    <property type="match status" value="1"/>
</dbReference>
<organism evidence="4 6">
    <name type="scientific">Ardenticatena maritima</name>
    <dbReference type="NCBI Taxonomy" id="872965"/>
    <lineage>
        <taxon>Bacteria</taxon>
        <taxon>Bacillati</taxon>
        <taxon>Chloroflexota</taxon>
        <taxon>Ardenticatenia</taxon>
        <taxon>Ardenticatenales</taxon>
        <taxon>Ardenticatenaceae</taxon>
        <taxon>Ardenticatena</taxon>
    </lineage>
</organism>
<dbReference type="InterPro" id="IPR014001">
    <property type="entry name" value="Helicase_ATP-bd"/>
</dbReference>
<dbReference type="GO" id="GO:0005524">
    <property type="term" value="F:ATP binding"/>
    <property type="evidence" value="ECO:0007669"/>
    <property type="project" value="InterPro"/>
</dbReference>
<accession>A0A0M9UBM8</accession>
<dbReference type="InterPro" id="IPR049730">
    <property type="entry name" value="SNF2/RAD54-like_C"/>
</dbReference>
<dbReference type="OrthoDB" id="9814088at2"/>
<comment type="caution">
    <text evidence="4">The sequence shown here is derived from an EMBL/GenBank/DDBJ whole genome shotgun (WGS) entry which is preliminary data.</text>
</comment>
<evidence type="ECO:0000313" key="4">
    <source>
        <dbReference type="EMBL" id="GAP62018.1"/>
    </source>
</evidence>
<evidence type="ECO:0000313" key="5">
    <source>
        <dbReference type="EMBL" id="KPL89057.1"/>
    </source>
</evidence>
<sequence>MARNFITNAKEQTLRSRIEKLIQHSQELKFLVGFFYFSGWRELYKALKDRDDLTIKILVGLDTNLHLGQVLEVADPNASAMSQEELVGRFHASLRTALQDESLDTQEFYEQVTFFLRLLDKGRLQIRKTFDPNHAKLYLFKLKEEGQALINAPGRFITGSSNLTRAGLLGQHEFNVEIGDYGWEDAEAYFDELWQSAIPLSELSERKEQIIRIIRRQTQVAEITPFEAYALVLKTYIDLMEQKTLRPQVKRLMQERGYTVYRYQEDAVQQALTVLEEYGGVILADVVGLGKSVIASWLAREVNGRGLVICPPALVGDPKTRDSGWYKYLSDFGLHDWDVYSLGVLDKVQEYLANYGDDVTTIIVDEAHRFRNEDTEAYERLSQICANRKVILLTATPFNNAPSDIFALLKLFIPPGKSTLTLDEKLAARFARYNSEFRKLSYILRYADAGGEKQARAEKYYVELFETRPPIDKARVQRRTRTLANEIRAVIEPVVIRRNRLDLKRDPIYREEVTALSEVADPIELFYELTPAQSAFYDQVINDYFGESGRFRGAIYQPYAYEQRKRGEELEEEFTYQQQRNLYEFMRRLLVKRFESSFGAFAQSIQNFIRVHEQVLAFIKNSNGRYILDRQLLEKIYEADPEEIDAALVVFIERLAKKENLDPRHDRIYEIKTFDDPEGFLQDIQSDLELLKEIAARIDELQLVAQDPKAERLIEALRDIIETPPAPGEPKRKIIIFSEYLDTVKHVAPVLKRAFPGRVLVAEGNFSKKFYDDLLANFDASYPRDKQRDDYDILLATDKLSEGVNLNRAGAVINYDIPWNPTRVIQRLGRINRIGRKVFAQLYIYNFFPTEQGADVVKSREVAAQKMFLIHNTLGEDAKIFAPDETPSPAELFKRINRNPEEEEEESLLTRVRQAFFAIQQQYPELVAQLNDFPARVKTSKPFSQNELLVFRRKGLQLFIHGVLDTTTEKHSVSALTLEDALPHIQCKPETPRLPLSPRFWLAYETIKRYREHTPMPHSEQSLLVKAENNLRSALEKHAKDLQEYLPFIQTLLRDLKEFQTLPKYTLRRLTVVEMNSKVSARGIRRFKNELETLRRSLGENYLDRIEQKTKGFRSEIIIAIENVKT</sequence>
<dbReference type="EMBL" id="BBZA01000026">
    <property type="protein sequence ID" value="GAP62018.1"/>
    <property type="molecule type" value="Genomic_DNA"/>
</dbReference>
<dbReference type="InterPro" id="IPR027417">
    <property type="entry name" value="P-loop_NTPase"/>
</dbReference>
<dbReference type="SMART" id="SM00487">
    <property type="entry name" value="DEXDc"/>
    <property type="match status" value="1"/>
</dbReference>
<dbReference type="InParanoid" id="A0A0M9UBM8"/>
<evidence type="ECO:0000313" key="7">
    <source>
        <dbReference type="Proteomes" id="UP000050502"/>
    </source>
</evidence>
<dbReference type="GO" id="GO:0016787">
    <property type="term" value="F:hydrolase activity"/>
    <property type="evidence" value="ECO:0007669"/>
    <property type="project" value="UniProtKB-KW"/>
</dbReference>
<dbReference type="SMART" id="SM00490">
    <property type="entry name" value="HELICc"/>
    <property type="match status" value="1"/>
</dbReference>
<proteinExistence type="predicted"/>
<dbReference type="AlphaFoldDB" id="A0A0M9UBM8"/>
<protein>
    <recommendedName>
        <fullName evidence="8">Helicase</fullName>
    </recommendedName>
</protein>
<dbReference type="Pfam" id="PF00271">
    <property type="entry name" value="Helicase_C"/>
    <property type="match status" value="1"/>
</dbReference>
<reference evidence="4 6" key="1">
    <citation type="journal article" date="2015" name="Genome Announc.">
        <title>Draft Genome Sequence of a Heterotrophic Facultative Anaerobic Thermophilic Bacterium, Ardenticatena maritima Strain 110ST.</title>
        <authorList>
            <person name="Kawaichi S."/>
            <person name="Yoshida T."/>
            <person name="Sako Y."/>
            <person name="Nakamura R."/>
        </authorList>
    </citation>
    <scope>NUCLEOTIDE SEQUENCE [LARGE SCALE GENOMIC DNA]</scope>
    <source>
        <strain evidence="4 6">110S</strain>
    </source>
</reference>
<dbReference type="Gene3D" id="3.30.870.10">
    <property type="entry name" value="Endonuclease Chain A"/>
    <property type="match status" value="1"/>
</dbReference>
<dbReference type="RefSeq" id="WP_054491945.1">
    <property type="nucleotide sequence ID" value="NZ_BBZA01000026.1"/>
</dbReference>
<feature type="domain" description="Helicase ATP-binding" evidence="2">
    <location>
        <begin position="272"/>
        <end position="415"/>
    </location>
</feature>